<name>A0A4R7B0W1_9NEIS</name>
<keyword evidence="6 10" id="KW-0472">Membrane</keyword>
<gene>
    <name evidence="12" type="ORF">DFP86_11013</name>
</gene>
<dbReference type="Gene3D" id="3.30.300.30">
    <property type="match status" value="1"/>
</dbReference>
<dbReference type="AlphaFoldDB" id="A0A4R7B0W1"/>
<keyword evidence="9 10" id="KW-0449">Lipoprotein</keyword>
<dbReference type="InterPro" id="IPR045851">
    <property type="entry name" value="AMP-bd_C_sf"/>
</dbReference>
<dbReference type="GO" id="GO:0009279">
    <property type="term" value="C:cell outer membrane"/>
    <property type="evidence" value="ECO:0007669"/>
    <property type="project" value="UniProtKB-SubCell"/>
</dbReference>
<dbReference type="GO" id="GO:0009306">
    <property type="term" value="P:protein secretion"/>
    <property type="evidence" value="ECO:0007669"/>
    <property type="project" value="InterPro"/>
</dbReference>
<dbReference type="RefSeq" id="WP_133681754.1">
    <property type="nucleotide sequence ID" value="NZ_SNZP01000010.1"/>
</dbReference>
<evidence type="ECO:0000256" key="4">
    <source>
        <dbReference type="ARBA" id="ARBA00022729"/>
    </source>
</evidence>
<evidence type="ECO:0000313" key="13">
    <source>
        <dbReference type="Proteomes" id="UP000295611"/>
    </source>
</evidence>
<evidence type="ECO:0000256" key="10">
    <source>
        <dbReference type="RuleBase" id="RU364102"/>
    </source>
</evidence>
<keyword evidence="5" id="KW-0653">Protein transport</keyword>
<accession>A0A4R7B0W1</accession>
<dbReference type="PANTHER" id="PTHR30046">
    <property type="entry name" value="FLAGELLAR M-RING PROTEIN"/>
    <property type="match status" value="1"/>
</dbReference>
<comment type="subcellular location">
    <subcellularLocation>
        <location evidence="1">Cell outer membrane</location>
        <topology evidence="1">Lipid-anchor</topology>
    </subcellularLocation>
</comment>
<dbReference type="PANTHER" id="PTHR30046:SF3">
    <property type="entry name" value="SECRETION SYSTEM APPARATUS LIPOPROTEIN SSAJ"/>
    <property type="match status" value="1"/>
</dbReference>
<dbReference type="InterPro" id="IPR003282">
    <property type="entry name" value="T3SS_SctJ"/>
</dbReference>
<evidence type="ECO:0000256" key="3">
    <source>
        <dbReference type="ARBA" id="ARBA00022448"/>
    </source>
</evidence>
<evidence type="ECO:0000313" key="12">
    <source>
        <dbReference type="EMBL" id="TDR76588.1"/>
    </source>
</evidence>
<dbReference type="InterPro" id="IPR043427">
    <property type="entry name" value="YscJ/FliF"/>
</dbReference>
<keyword evidence="4 10" id="KW-0732">Signal</keyword>
<keyword evidence="3" id="KW-0813">Transport</keyword>
<evidence type="ECO:0000259" key="11">
    <source>
        <dbReference type="Pfam" id="PF01514"/>
    </source>
</evidence>
<evidence type="ECO:0000256" key="8">
    <source>
        <dbReference type="ARBA" id="ARBA00023237"/>
    </source>
</evidence>
<evidence type="ECO:0000256" key="7">
    <source>
        <dbReference type="ARBA" id="ARBA00023139"/>
    </source>
</evidence>
<sequence>MRSVRLLCLLMLMMLAGCKTDLYSRLEEGEANRMMALLLSNRIAVDKLRDKDGVTLRVDEARFVDAIELLRQNGLPRKPLVGIEDLFPSGQLVSSPEQEGAKLRYVKSQEMEKMLANIEGVIVAEVSVAQQSTAEGAADVPASAAVYIKYSPTVNLAAHEAEIRALVSDGIPGLAPQRVSLVLQRALVRLSDPPREPPMLRWSVVVALLTLVGLFVGSAWLLWRRRRA</sequence>
<evidence type="ECO:0000256" key="1">
    <source>
        <dbReference type="ARBA" id="ARBA00004459"/>
    </source>
</evidence>
<reference evidence="12 13" key="1">
    <citation type="submission" date="2019-03" db="EMBL/GenBank/DDBJ databases">
        <title>Genomic Encyclopedia of Type Strains, Phase III (KMG-III): the genomes of soil and plant-associated and newly described type strains.</title>
        <authorList>
            <person name="Whitman W."/>
        </authorList>
    </citation>
    <scope>NUCLEOTIDE SEQUENCE [LARGE SCALE GENOMIC DNA]</scope>
    <source>
        <strain evidence="12 13">CECT 8976</strain>
    </source>
</reference>
<organism evidence="12 13">
    <name type="scientific">Paludibacterium purpuratum</name>
    <dbReference type="NCBI Taxonomy" id="1144873"/>
    <lineage>
        <taxon>Bacteria</taxon>
        <taxon>Pseudomonadati</taxon>
        <taxon>Pseudomonadota</taxon>
        <taxon>Betaproteobacteria</taxon>
        <taxon>Neisseriales</taxon>
        <taxon>Chromobacteriaceae</taxon>
        <taxon>Paludibacterium</taxon>
    </lineage>
</organism>
<feature type="domain" description="Flagellar M-ring N-terminal" evidence="11">
    <location>
        <begin position="21"/>
        <end position="185"/>
    </location>
</feature>
<proteinExistence type="inferred from homology"/>
<keyword evidence="7 10" id="KW-0564">Palmitate</keyword>
<comment type="caution">
    <text evidence="12">The sequence shown here is derived from an EMBL/GenBank/DDBJ whole genome shotgun (WGS) entry which is preliminary data.</text>
</comment>
<evidence type="ECO:0000256" key="9">
    <source>
        <dbReference type="ARBA" id="ARBA00023288"/>
    </source>
</evidence>
<comment type="similarity">
    <text evidence="2 10">Belongs to the YscJ lipoprotein family.</text>
</comment>
<evidence type="ECO:0000256" key="5">
    <source>
        <dbReference type="ARBA" id="ARBA00022927"/>
    </source>
</evidence>
<keyword evidence="10" id="KW-1133">Transmembrane helix</keyword>
<dbReference type="InterPro" id="IPR006182">
    <property type="entry name" value="FliF_N_dom"/>
</dbReference>
<dbReference type="PROSITE" id="PS51257">
    <property type="entry name" value="PROKAR_LIPOPROTEIN"/>
    <property type="match status" value="1"/>
</dbReference>
<protein>
    <recommendedName>
        <fullName evidence="10">Lipoprotein</fullName>
    </recommendedName>
</protein>
<dbReference type="Gene3D" id="3.30.70.1530">
    <property type="entry name" value="Hypothetical protein rpa1041"/>
    <property type="match status" value="1"/>
</dbReference>
<evidence type="ECO:0000256" key="6">
    <source>
        <dbReference type="ARBA" id="ARBA00023136"/>
    </source>
</evidence>
<dbReference type="PRINTS" id="PR01338">
    <property type="entry name" value="TYPE3OMKPROT"/>
</dbReference>
<dbReference type="EMBL" id="SNZP01000010">
    <property type="protein sequence ID" value="TDR76588.1"/>
    <property type="molecule type" value="Genomic_DNA"/>
</dbReference>
<dbReference type="Proteomes" id="UP000295611">
    <property type="component" value="Unassembled WGS sequence"/>
</dbReference>
<dbReference type="Pfam" id="PF01514">
    <property type="entry name" value="YscJ_FliF"/>
    <property type="match status" value="1"/>
</dbReference>
<evidence type="ECO:0000256" key="2">
    <source>
        <dbReference type="ARBA" id="ARBA00009509"/>
    </source>
</evidence>
<keyword evidence="13" id="KW-1185">Reference proteome</keyword>
<feature type="transmembrane region" description="Helical" evidence="10">
    <location>
        <begin position="199"/>
        <end position="223"/>
    </location>
</feature>
<dbReference type="NCBIfam" id="TIGR02544">
    <property type="entry name" value="III_secr_YscJ"/>
    <property type="match status" value="1"/>
</dbReference>
<keyword evidence="8 10" id="KW-0998">Cell outer membrane</keyword>
<keyword evidence="10" id="KW-0812">Transmembrane</keyword>
<dbReference type="OrthoDB" id="115186at2"/>